<dbReference type="Proteomes" id="UP001186944">
    <property type="component" value="Unassembled WGS sequence"/>
</dbReference>
<evidence type="ECO:0000313" key="2">
    <source>
        <dbReference type="Proteomes" id="UP001186944"/>
    </source>
</evidence>
<comment type="caution">
    <text evidence="1">The sequence shown here is derived from an EMBL/GenBank/DDBJ whole genome shotgun (WGS) entry which is preliminary data.</text>
</comment>
<reference evidence="1" key="1">
    <citation type="submission" date="2019-08" db="EMBL/GenBank/DDBJ databases">
        <title>The improved chromosome-level genome for the pearl oyster Pinctada fucata martensii using PacBio sequencing and Hi-C.</title>
        <authorList>
            <person name="Zheng Z."/>
        </authorList>
    </citation>
    <scope>NUCLEOTIDE SEQUENCE</scope>
    <source>
        <strain evidence="1">ZZ-2019</strain>
        <tissue evidence="1">Adductor muscle</tissue>
    </source>
</reference>
<accession>A0AA89BV91</accession>
<evidence type="ECO:0000313" key="1">
    <source>
        <dbReference type="EMBL" id="KAK3097348.1"/>
    </source>
</evidence>
<proteinExistence type="predicted"/>
<dbReference type="AlphaFoldDB" id="A0AA89BV91"/>
<sequence length="126" mass="14201">MNMLLYAKSVYMIMKDQTLQEYGRLLTEQDIVCTVATQFPEMEIFDFIDLSVFRPDCNAVSSSMFGSLKIKGKHLKSLMTEVDIKAKASPLRSLNPEDILPLSASSPTRFYLALFICPIIGLLITQ</sequence>
<protein>
    <submittedName>
        <fullName evidence="1">Uncharacterized protein</fullName>
    </submittedName>
</protein>
<name>A0AA89BV91_PINIB</name>
<keyword evidence="2" id="KW-1185">Reference proteome</keyword>
<organism evidence="1 2">
    <name type="scientific">Pinctada imbricata</name>
    <name type="common">Atlantic pearl-oyster</name>
    <name type="synonym">Pinctada martensii</name>
    <dbReference type="NCBI Taxonomy" id="66713"/>
    <lineage>
        <taxon>Eukaryota</taxon>
        <taxon>Metazoa</taxon>
        <taxon>Spiralia</taxon>
        <taxon>Lophotrochozoa</taxon>
        <taxon>Mollusca</taxon>
        <taxon>Bivalvia</taxon>
        <taxon>Autobranchia</taxon>
        <taxon>Pteriomorphia</taxon>
        <taxon>Pterioida</taxon>
        <taxon>Pterioidea</taxon>
        <taxon>Pteriidae</taxon>
        <taxon>Pinctada</taxon>
    </lineage>
</organism>
<dbReference type="EMBL" id="VSWD01000007">
    <property type="protein sequence ID" value="KAK3097348.1"/>
    <property type="molecule type" value="Genomic_DNA"/>
</dbReference>
<gene>
    <name evidence="1" type="ORF">FSP39_008853</name>
</gene>